<dbReference type="AlphaFoldDB" id="A0A5J4THS2"/>
<dbReference type="Proteomes" id="UP000324800">
    <property type="component" value="Unassembled WGS sequence"/>
</dbReference>
<reference evidence="1 2" key="1">
    <citation type="submission" date="2019-03" db="EMBL/GenBank/DDBJ databases">
        <title>Single cell metagenomics reveals metabolic interactions within the superorganism composed of flagellate Streblomastix strix and complex community of Bacteroidetes bacteria on its surface.</title>
        <authorList>
            <person name="Treitli S.C."/>
            <person name="Kolisko M."/>
            <person name="Husnik F."/>
            <person name="Keeling P."/>
            <person name="Hampl V."/>
        </authorList>
    </citation>
    <scope>NUCLEOTIDE SEQUENCE [LARGE SCALE GENOMIC DNA]</scope>
    <source>
        <strain evidence="1">ST1C</strain>
    </source>
</reference>
<protein>
    <submittedName>
        <fullName evidence="1">Uncharacterized protein</fullName>
    </submittedName>
</protein>
<accession>A0A5J4THS2</accession>
<sequence length="88" mass="9904">MIRLQMVSEMEKKVMNMEVISLTMGIENSKFILGLEDLLIIKGIVMQIDIDDPGNILGDESSNGKELVELEAMEQTQNLENCNDMEEA</sequence>
<name>A0A5J4THS2_9EUKA</name>
<proteinExistence type="predicted"/>
<comment type="caution">
    <text evidence="1">The sequence shown here is derived from an EMBL/GenBank/DDBJ whole genome shotgun (WGS) entry which is preliminary data.</text>
</comment>
<gene>
    <name evidence="1" type="ORF">EZS28_047173</name>
</gene>
<dbReference type="EMBL" id="SNRW01031629">
    <property type="protein sequence ID" value="KAA6357300.1"/>
    <property type="molecule type" value="Genomic_DNA"/>
</dbReference>
<organism evidence="1 2">
    <name type="scientific">Streblomastix strix</name>
    <dbReference type="NCBI Taxonomy" id="222440"/>
    <lineage>
        <taxon>Eukaryota</taxon>
        <taxon>Metamonada</taxon>
        <taxon>Preaxostyla</taxon>
        <taxon>Oxymonadida</taxon>
        <taxon>Streblomastigidae</taxon>
        <taxon>Streblomastix</taxon>
    </lineage>
</organism>
<evidence type="ECO:0000313" key="1">
    <source>
        <dbReference type="EMBL" id="KAA6357300.1"/>
    </source>
</evidence>
<evidence type="ECO:0000313" key="2">
    <source>
        <dbReference type="Proteomes" id="UP000324800"/>
    </source>
</evidence>